<reference evidence="1 2" key="1">
    <citation type="journal article" date="2022" name="Hortic Res">
        <title>A haplotype resolved chromosomal level avocado genome allows analysis of novel avocado genes.</title>
        <authorList>
            <person name="Nath O."/>
            <person name="Fletcher S.J."/>
            <person name="Hayward A."/>
            <person name="Shaw L.M."/>
            <person name="Masouleh A.K."/>
            <person name="Furtado A."/>
            <person name="Henry R.J."/>
            <person name="Mitter N."/>
        </authorList>
    </citation>
    <scope>NUCLEOTIDE SEQUENCE [LARGE SCALE GENOMIC DNA]</scope>
    <source>
        <strain evidence="2">cv. Hass</strain>
    </source>
</reference>
<name>A0ACC2LCX0_PERAE</name>
<keyword evidence="2" id="KW-1185">Reference proteome</keyword>
<gene>
    <name evidence="1" type="ORF">MRB53_024599</name>
</gene>
<accession>A0ACC2LCX0</accession>
<comment type="caution">
    <text evidence="1">The sequence shown here is derived from an EMBL/GenBank/DDBJ whole genome shotgun (WGS) entry which is preliminary data.</text>
</comment>
<organism evidence="1 2">
    <name type="scientific">Persea americana</name>
    <name type="common">Avocado</name>
    <dbReference type="NCBI Taxonomy" id="3435"/>
    <lineage>
        <taxon>Eukaryota</taxon>
        <taxon>Viridiplantae</taxon>
        <taxon>Streptophyta</taxon>
        <taxon>Embryophyta</taxon>
        <taxon>Tracheophyta</taxon>
        <taxon>Spermatophyta</taxon>
        <taxon>Magnoliopsida</taxon>
        <taxon>Magnoliidae</taxon>
        <taxon>Laurales</taxon>
        <taxon>Lauraceae</taxon>
        <taxon>Persea</taxon>
    </lineage>
</organism>
<dbReference type="EMBL" id="CM056815">
    <property type="protein sequence ID" value="KAJ8631276.1"/>
    <property type="molecule type" value="Genomic_DNA"/>
</dbReference>
<protein>
    <submittedName>
        <fullName evidence="1">Uncharacterized protein</fullName>
    </submittedName>
</protein>
<evidence type="ECO:0000313" key="2">
    <source>
        <dbReference type="Proteomes" id="UP001234297"/>
    </source>
</evidence>
<proteinExistence type="predicted"/>
<dbReference type="Proteomes" id="UP001234297">
    <property type="component" value="Chromosome 7"/>
</dbReference>
<evidence type="ECO:0000313" key="1">
    <source>
        <dbReference type="EMBL" id="KAJ8631276.1"/>
    </source>
</evidence>
<sequence>MNRFLIVHAVRSCYARIDPLLLAKGRVSFSLVLGGPYPNDSTNESSPRLEEEAEDLAQHKDLFAYVYKLTRTVNQGTAVWSERDDLGRRAIFEFQNIKRSNSLFIHTRCAASFFPELITLTGILKITWKCKTESQPYNLFSNMESGDKVRPSLTLQLEATT</sequence>